<feature type="compositionally biased region" description="Polar residues" evidence="1">
    <location>
        <begin position="52"/>
        <end position="63"/>
    </location>
</feature>
<evidence type="ECO:0000313" key="2">
    <source>
        <dbReference type="EMBL" id="KAF0551525.1"/>
    </source>
</evidence>
<sequence>MIELKTQKEATNKKRSGNNTTKSISKRTHNQSQQATSSVTSSVPKKPLRYNEGQQNNDITSSTRNDDINNTASENEDTASSASSSDHESGVDLVPLLASSSYKNDDIIRPLPVSSLVRRNDSATPLSISSSVLGDDITLSSPISSSGDLPPKRPAQFQHAENEFEIALWLANRKRIHIKLQLQDEFKALFLRTRNNSTMLYEEIIVKVCKITKTDPRLRSLTKDVGGWYNMYHYNFHTAIVKLALEFKSIYESNQSNEIKKNPTIHTKLGVFVCQVTKAILIAQDEKKETQNVIRKFDEYTIDLEILTKLGIVGLLPVQELLGS</sequence>
<feature type="region of interest" description="Disordered" evidence="1">
    <location>
        <begin position="1"/>
        <end position="90"/>
    </location>
</feature>
<feature type="compositionally biased region" description="Basic and acidic residues" evidence="1">
    <location>
        <begin position="1"/>
        <end position="12"/>
    </location>
</feature>
<keyword evidence="3" id="KW-1185">Reference proteome</keyword>
<dbReference type="AlphaFoldDB" id="A0A8H4B0V9"/>
<reference evidence="2 3" key="1">
    <citation type="journal article" date="2019" name="Environ. Microbiol.">
        <title>At the nexus of three kingdoms: the genome of the mycorrhizal fungus Gigaspora margarita provides insights into plant, endobacterial and fungal interactions.</title>
        <authorList>
            <person name="Venice F."/>
            <person name="Ghignone S."/>
            <person name="Salvioli di Fossalunga A."/>
            <person name="Amselem J."/>
            <person name="Novero M."/>
            <person name="Xianan X."/>
            <person name="Sedzielewska Toro K."/>
            <person name="Morin E."/>
            <person name="Lipzen A."/>
            <person name="Grigoriev I.V."/>
            <person name="Henrissat B."/>
            <person name="Martin F.M."/>
            <person name="Bonfante P."/>
        </authorList>
    </citation>
    <scope>NUCLEOTIDE SEQUENCE [LARGE SCALE GENOMIC DNA]</scope>
    <source>
        <strain evidence="2 3">BEG34</strain>
    </source>
</reference>
<organism evidence="2 3">
    <name type="scientific">Gigaspora margarita</name>
    <dbReference type="NCBI Taxonomy" id="4874"/>
    <lineage>
        <taxon>Eukaryota</taxon>
        <taxon>Fungi</taxon>
        <taxon>Fungi incertae sedis</taxon>
        <taxon>Mucoromycota</taxon>
        <taxon>Glomeromycotina</taxon>
        <taxon>Glomeromycetes</taxon>
        <taxon>Diversisporales</taxon>
        <taxon>Gigasporaceae</taxon>
        <taxon>Gigaspora</taxon>
    </lineage>
</organism>
<feature type="compositionally biased region" description="Low complexity" evidence="1">
    <location>
        <begin position="31"/>
        <end position="43"/>
    </location>
</feature>
<proteinExistence type="predicted"/>
<dbReference type="Proteomes" id="UP000439903">
    <property type="component" value="Unassembled WGS sequence"/>
</dbReference>
<protein>
    <submittedName>
        <fullName evidence="2">Uncharacterized protein</fullName>
    </submittedName>
</protein>
<accession>A0A8H4B0V9</accession>
<evidence type="ECO:0000313" key="3">
    <source>
        <dbReference type="Proteomes" id="UP000439903"/>
    </source>
</evidence>
<dbReference type="EMBL" id="WTPW01000076">
    <property type="protein sequence ID" value="KAF0551525.1"/>
    <property type="molecule type" value="Genomic_DNA"/>
</dbReference>
<evidence type="ECO:0000256" key="1">
    <source>
        <dbReference type="SAM" id="MobiDB-lite"/>
    </source>
</evidence>
<comment type="caution">
    <text evidence="2">The sequence shown here is derived from an EMBL/GenBank/DDBJ whole genome shotgun (WGS) entry which is preliminary data.</text>
</comment>
<dbReference type="OrthoDB" id="2425656at2759"/>
<name>A0A8H4B0V9_GIGMA</name>
<gene>
    <name evidence="2" type="ORF">F8M41_023286</name>
</gene>